<evidence type="ECO:0000259" key="7">
    <source>
        <dbReference type="PROSITE" id="PS51837"/>
    </source>
</evidence>
<dbReference type="PROSITE" id="PS51837">
    <property type="entry name" value="LITAF"/>
    <property type="match status" value="1"/>
</dbReference>
<accession>A0A1L9WZ92</accession>
<dbReference type="Proteomes" id="UP000184546">
    <property type="component" value="Unassembled WGS sequence"/>
</dbReference>
<evidence type="ECO:0000256" key="1">
    <source>
        <dbReference type="ARBA" id="ARBA00004170"/>
    </source>
</evidence>
<dbReference type="GeneID" id="30969795"/>
<dbReference type="RefSeq" id="XP_020057879.1">
    <property type="nucleotide sequence ID" value="XM_020195981.1"/>
</dbReference>
<evidence type="ECO:0000256" key="6">
    <source>
        <dbReference type="SAM" id="MobiDB-lite"/>
    </source>
</evidence>
<comment type="similarity">
    <text evidence="2">Belongs to the CDIP1/LITAF family.</text>
</comment>
<dbReference type="EMBL" id="KV878974">
    <property type="protein sequence ID" value="OJK01540.1"/>
    <property type="molecule type" value="Genomic_DNA"/>
</dbReference>
<dbReference type="SMART" id="SM00714">
    <property type="entry name" value="LITAF"/>
    <property type="match status" value="1"/>
</dbReference>
<sequence>MAEKPTPGMSTQPRDSAQLTASASAPVPTYENMQEINQPSINHPPPAYAQPPMETITPPPQPHGPSSQNFYAGTQTHHTSGYNNATPLHALQRGPAPVDCPSCGSREMTRVVAEAGNTTHAWAAVTCICCCLGCIPYLMSSLKDVHHYCGKCGALLATWHNSGRTDVHQHN</sequence>
<dbReference type="GO" id="GO:0016020">
    <property type="term" value="C:membrane"/>
    <property type="evidence" value="ECO:0007669"/>
    <property type="project" value="UniProtKB-SubCell"/>
</dbReference>
<feature type="compositionally biased region" description="Polar residues" evidence="6">
    <location>
        <begin position="64"/>
        <end position="79"/>
    </location>
</feature>
<proteinExistence type="inferred from homology"/>
<dbReference type="GO" id="GO:0008270">
    <property type="term" value="F:zinc ion binding"/>
    <property type="evidence" value="ECO:0007669"/>
    <property type="project" value="TreeGrafter"/>
</dbReference>
<dbReference type="InterPro" id="IPR006629">
    <property type="entry name" value="LITAF"/>
</dbReference>
<dbReference type="STRING" id="690307.A0A1L9WZ92"/>
<dbReference type="OrthoDB" id="5599753at2759"/>
<protein>
    <recommendedName>
        <fullName evidence="7">LITAF domain-containing protein</fullName>
    </recommendedName>
</protein>
<feature type="domain" description="LITAF" evidence="7">
    <location>
        <begin position="80"/>
        <end position="161"/>
    </location>
</feature>
<name>A0A1L9WZ92_ASPA1</name>
<evidence type="ECO:0000256" key="4">
    <source>
        <dbReference type="ARBA" id="ARBA00022833"/>
    </source>
</evidence>
<keyword evidence="4" id="KW-0862">Zinc</keyword>
<keyword evidence="5" id="KW-0472">Membrane</keyword>
<evidence type="ECO:0000313" key="8">
    <source>
        <dbReference type="EMBL" id="OJK01540.1"/>
    </source>
</evidence>
<dbReference type="PANTHER" id="PTHR23292">
    <property type="entry name" value="LIPOPOLYSACCHARIDE-INDUCED TUMOR NECROSIS FACTOR-ALPHA FACTOR"/>
    <property type="match status" value="1"/>
</dbReference>
<feature type="compositionally biased region" description="Polar residues" evidence="6">
    <location>
        <begin position="8"/>
        <end position="23"/>
    </location>
</feature>
<evidence type="ECO:0000256" key="3">
    <source>
        <dbReference type="ARBA" id="ARBA00022723"/>
    </source>
</evidence>
<reference evidence="9" key="1">
    <citation type="journal article" date="2017" name="Genome Biol.">
        <title>Comparative genomics reveals high biological diversity and specific adaptations in the industrially and medically important fungal genus Aspergillus.</title>
        <authorList>
            <person name="de Vries R.P."/>
            <person name="Riley R."/>
            <person name="Wiebenga A."/>
            <person name="Aguilar-Osorio G."/>
            <person name="Amillis S."/>
            <person name="Uchima C.A."/>
            <person name="Anderluh G."/>
            <person name="Asadollahi M."/>
            <person name="Askin M."/>
            <person name="Barry K."/>
            <person name="Battaglia E."/>
            <person name="Bayram O."/>
            <person name="Benocci T."/>
            <person name="Braus-Stromeyer S.A."/>
            <person name="Caldana C."/>
            <person name="Canovas D."/>
            <person name="Cerqueira G.C."/>
            <person name="Chen F."/>
            <person name="Chen W."/>
            <person name="Choi C."/>
            <person name="Clum A."/>
            <person name="Dos Santos R.A."/>
            <person name="Damasio A.R."/>
            <person name="Diallinas G."/>
            <person name="Emri T."/>
            <person name="Fekete E."/>
            <person name="Flipphi M."/>
            <person name="Freyberg S."/>
            <person name="Gallo A."/>
            <person name="Gournas C."/>
            <person name="Habgood R."/>
            <person name="Hainaut M."/>
            <person name="Harispe M.L."/>
            <person name="Henrissat B."/>
            <person name="Hilden K.S."/>
            <person name="Hope R."/>
            <person name="Hossain A."/>
            <person name="Karabika E."/>
            <person name="Karaffa L."/>
            <person name="Karanyi Z."/>
            <person name="Krasevec N."/>
            <person name="Kuo A."/>
            <person name="Kusch H."/>
            <person name="LaButti K."/>
            <person name="Lagendijk E.L."/>
            <person name="Lapidus A."/>
            <person name="Levasseur A."/>
            <person name="Lindquist E."/>
            <person name="Lipzen A."/>
            <person name="Logrieco A.F."/>
            <person name="MacCabe A."/>
            <person name="Maekelae M.R."/>
            <person name="Malavazi I."/>
            <person name="Melin P."/>
            <person name="Meyer V."/>
            <person name="Mielnichuk N."/>
            <person name="Miskei M."/>
            <person name="Molnar A.P."/>
            <person name="Mule G."/>
            <person name="Ngan C.Y."/>
            <person name="Orejas M."/>
            <person name="Orosz E."/>
            <person name="Ouedraogo J.P."/>
            <person name="Overkamp K.M."/>
            <person name="Park H.-S."/>
            <person name="Perrone G."/>
            <person name="Piumi F."/>
            <person name="Punt P.J."/>
            <person name="Ram A.F."/>
            <person name="Ramon A."/>
            <person name="Rauscher S."/>
            <person name="Record E."/>
            <person name="Riano-Pachon D.M."/>
            <person name="Robert V."/>
            <person name="Roehrig J."/>
            <person name="Ruller R."/>
            <person name="Salamov A."/>
            <person name="Salih N.S."/>
            <person name="Samson R.A."/>
            <person name="Sandor E."/>
            <person name="Sanguinetti M."/>
            <person name="Schuetze T."/>
            <person name="Sepcic K."/>
            <person name="Shelest E."/>
            <person name="Sherlock G."/>
            <person name="Sophianopoulou V."/>
            <person name="Squina F.M."/>
            <person name="Sun H."/>
            <person name="Susca A."/>
            <person name="Todd R.B."/>
            <person name="Tsang A."/>
            <person name="Unkles S.E."/>
            <person name="van de Wiele N."/>
            <person name="van Rossen-Uffink D."/>
            <person name="Oliveira J.V."/>
            <person name="Vesth T.C."/>
            <person name="Visser J."/>
            <person name="Yu J.-H."/>
            <person name="Zhou M."/>
            <person name="Andersen M.R."/>
            <person name="Archer D.B."/>
            <person name="Baker S.E."/>
            <person name="Benoit I."/>
            <person name="Brakhage A.A."/>
            <person name="Braus G.H."/>
            <person name="Fischer R."/>
            <person name="Frisvad J.C."/>
            <person name="Goldman G.H."/>
            <person name="Houbraken J."/>
            <person name="Oakley B."/>
            <person name="Pocsi I."/>
            <person name="Scazzocchio C."/>
            <person name="Seiboth B."/>
            <person name="vanKuyk P.A."/>
            <person name="Wortman J."/>
            <person name="Dyer P.S."/>
            <person name="Grigoriev I.V."/>
        </authorList>
    </citation>
    <scope>NUCLEOTIDE SEQUENCE [LARGE SCALE GENOMIC DNA]</scope>
    <source>
        <strain evidence="9">ATCC 16872 / CBS 172.66 / WB 5094</strain>
    </source>
</reference>
<keyword evidence="3" id="KW-0479">Metal-binding</keyword>
<evidence type="ECO:0000256" key="2">
    <source>
        <dbReference type="ARBA" id="ARBA00005975"/>
    </source>
</evidence>
<dbReference type="Pfam" id="PF10601">
    <property type="entry name" value="zf-LITAF-like"/>
    <property type="match status" value="1"/>
</dbReference>
<comment type="subcellular location">
    <subcellularLocation>
        <location evidence="1">Membrane</location>
        <topology evidence="1">Peripheral membrane protein</topology>
    </subcellularLocation>
</comment>
<evidence type="ECO:0000256" key="5">
    <source>
        <dbReference type="ARBA" id="ARBA00023136"/>
    </source>
</evidence>
<dbReference type="VEuPathDB" id="FungiDB:ASPACDRAFT_116373"/>
<organism evidence="8 9">
    <name type="scientific">Aspergillus aculeatus (strain ATCC 16872 / CBS 172.66 / WB 5094)</name>
    <dbReference type="NCBI Taxonomy" id="690307"/>
    <lineage>
        <taxon>Eukaryota</taxon>
        <taxon>Fungi</taxon>
        <taxon>Dikarya</taxon>
        <taxon>Ascomycota</taxon>
        <taxon>Pezizomycotina</taxon>
        <taxon>Eurotiomycetes</taxon>
        <taxon>Eurotiomycetidae</taxon>
        <taxon>Eurotiales</taxon>
        <taxon>Aspergillaceae</taxon>
        <taxon>Aspergillus</taxon>
        <taxon>Aspergillus subgen. Circumdati</taxon>
    </lineage>
</organism>
<dbReference type="AlphaFoldDB" id="A0A1L9WZ92"/>
<feature type="region of interest" description="Disordered" evidence="6">
    <location>
        <begin position="1"/>
        <end position="79"/>
    </location>
</feature>
<keyword evidence="9" id="KW-1185">Reference proteome</keyword>
<dbReference type="InterPro" id="IPR037519">
    <property type="entry name" value="LITAF_fam"/>
</dbReference>
<gene>
    <name evidence="8" type="ORF">ASPACDRAFT_116373</name>
</gene>
<dbReference type="PANTHER" id="PTHR23292:SF6">
    <property type="entry name" value="FI16602P1-RELATED"/>
    <property type="match status" value="1"/>
</dbReference>
<feature type="compositionally biased region" description="Polar residues" evidence="6">
    <location>
        <begin position="31"/>
        <end position="41"/>
    </location>
</feature>
<dbReference type="OMA" id="TMLATWH"/>
<evidence type="ECO:0000313" key="9">
    <source>
        <dbReference type="Proteomes" id="UP000184546"/>
    </source>
</evidence>